<reference evidence="2 3" key="1">
    <citation type="submission" date="2013-11" db="EMBL/GenBank/DDBJ databases">
        <title>Genome sequencing of Stegodyphus mimosarum.</title>
        <authorList>
            <person name="Bechsgaard J."/>
        </authorList>
    </citation>
    <scope>NUCLEOTIDE SEQUENCE [LARGE SCALE GENOMIC DNA]</scope>
</reference>
<accession>A0A087UG82</accession>
<dbReference type="Proteomes" id="UP000054359">
    <property type="component" value="Unassembled WGS sequence"/>
</dbReference>
<protein>
    <recommendedName>
        <fullName evidence="1">DUF5641 domain-containing protein</fullName>
    </recommendedName>
</protein>
<dbReference type="InterPro" id="IPR040676">
    <property type="entry name" value="DUF5641"/>
</dbReference>
<dbReference type="Pfam" id="PF18701">
    <property type="entry name" value="DUF5641"/>
    <property type="match status" value="1"/>
</dbReference>
<dbReference type="EMBL" id="KK119672">
    <property type="protein sequence ID" value="KFM76371.1"/>
    <property type="molecule type" value="Genomic_DNA"/>
</dbReference>
<feature type="non-terminal residue" evidence="2">
    <location>
        <position position="44"/>
    </location>
</feature>
<proteinExistence type="predicted"/>
<dbReference type="OrthoDB" id="6514903at2759"/>
<gene>
    <name evidence="2" type="ORF">X975_16768</name>
</gene>
<feature type="domain" description="DUF5641" evidence="1">
    <location>
        <begin position="2"/>
        <end position="38"/>
    </location>
</feature>
<keyword evidence="3" id="KW-1185">Reference proteome</keyword>
<evidence type="ECO:0000259" key="1">
    <source>
        <dbReference type="Pfam" id="PF18701"/>
    </source>
</evidence>
<dbReference type="AlphaFoldDB" id="A0A087UG82"/>
<sequence>MWKLGRIIEVHKGRDQIVRSVTLQTSAGKIKRPIQLIYHLELKQ</sequence>
<organism evidence="2 3">
    <name type="scientific">Stegodyphus mimosarum</name>
    <name type="common">African social velvet spider</name>
    <dbReference type="NCBI Taxonomy" id="407821"/>
    <lineage>
        <taxon>Eukaryota</taxon>
        <taxon>Metazoa</taxon>
        <taxon>Ecdysozoa</taxon>
        <taxon>Arthropoda</taxon>
        <taxon>Chelicerata</taxon>
        <taxon>Arachnida</taxon>
        <taxon>Araneae</taxon>
        <taxon>Araneomorphae</taxon>
        <taxon>Entelegynae</taxon>
        <taxon>Eresoidea</taxon>
        <taxon>Eresidae</taxon>
        <taxon>Stegodyphus</taxon>
    </lineage>
</organism>
<name>A0A087UG82_STEMI</name>
<evidence type="ECO:0000313" key="3">
    <source>
        <dbReference type="Proteomes" id="UP000054359"/>
    </source>
</evidence>
<evidence type="ECO:0000313" key="2">
    <source>
        <dbReference type="EMBL" id="KFM76371.1"/>
    </source>
</evidence>